<dbReference type="EMBL" id="MEZK01000016">
    <property type="protein sequence ID" value="OGD62811.1"/>
    <property type="molecule type" value="Genomic_DNA"/>
</dbReference>
<accession>A0A1F5E660</accession>
<comment type="caution">
    <text evidence="1">The sequence shown here is derived from an EMBL/GenBank/DDBJ whole genome shotgun (WGS) entry which is preliminary data.</text>
</comment>
<organism evidence="1 2">
    <name type="scientific">Candidatus Beckwithbacteria bacterium RBG_13_42_9</name>
    <dbReference type="NCBI Taxonomy" id="1797457"/>
    <lineage>
        <taxon>Bacteria</taxon>
        <taxon>Candidatus Beckwithiibacteriota</taxon>
    </lineage>
</organism>
<evidence type="ECO:0000313" key="2">
    <source>
        <dbReference type="Proteomes" id="UP000177006"/>
    </source>
</evidence>
<evidence type="ECO:0000313" key="1">
    <source>
        <dbReference type="EMBL" id="OGD62811.1"/>
    </source>
</evidence>
<sequence>MIEVILVGNGLQKLKEHYVKIGLAPENQVVFEAYLASVNYWVGREKIELHPPTDAEALAALLAGIEIAAPKTFHNKVII</sequence>
<reference evidence="1 2" key="1">
    <citation type="journal article" date="2016" name="Nat. Commun.">
        <title>Thousands of microbial genomes shed light on interconnected biogeochemical processes in an aquifer system.</title>
        <authorList>
            <person name="Anantharaman K."/>
            <person name="Brown C.T."/>
            <person name="Hug L.A."/>
            <person name="Sharon I."/>
            <person name="Castelle C.J."/>
            <person name="Probst A.J."/>
            <person name="Thomas B.C."/>
            <person name="Singh A."/>
            <person name="Wilkins M.J."/>
            <person name="Karaoz U."/>
            <person name="Brodie E.L."/>
            <person name="Williams K.H."/>
            <person name="Hubbard S.S."/>
            <person name="Banfield J.F."/>
        </authorList>
    </citation>
    <scope>NUCLEOTIDE SEQUENCE [LARGE SCALE GENOMIC DNA]</scope>
</reference>
<name>A0A1F5E660_9BACT</name>
<proteinExistence type="predicted"/>
<protein>
    <submittedName>
        <fullName evidence="1">Uncharacterized protein</fullName>
    </submittedName>
</protein>
<dbReference type="Proteomes" id="UP000177006">
    <property type="component" value="Unassembled WGS sequence"/>
</dbReference>
<dbReference type="AlphaFoldDB" id="A0A1F5E660"/>
<gene>
    <name evidence="1" type="ORF">A2160_05600</name>
</gene>